<keyword evidence="4" id="KW-0812">Transmembrane</keyword>
<dbReference type="Gene3D" id="3.90.76.10">
    <property type="entry name" value="Dipeptide-binding Protein, Domain 1"/>
    <property type="match status" value="1"/>
</dbReference>
<keyword evidence="2" id="KW-0813">Transport</keyword>
<evidence type="ECO:0000256" key="2">
    <source>
        <dbReference type="ARBA" id="ARBA00022448"/>
    </source>
</evidence>
<evidence type="ECO:0000259" key="5">
    <source>
        <dbReference type="Pfam" id="PF00496"/>
    </source>
</evidence>
<evidence type="ECO:0000256" key="1">
    <source>
        <dbReference type="ARBA" id="ARBA00005695"/>
    </source>
</evidence>
<dbReference type="InterPro" id="IPR000914">
    <property type="entry name" value="SBP_5_dom"/>
</dbReference>
<dbReference type="SUPFAM" id="SSF53850">
    <property type="entry name" value="Periplasmic binding protein-like II"/>
    <property type="match status" value="1"/>
</dbReference>
<dbReference type="Proteomes" id="UP001596391">
    <property type="component" value="Unassembled WGS sequence"/>
</dbReference>
<keyword evidence="4" id="KW-1133">Transmembrane helix</keyword>
<comment type="caution">
    <text evidence="6">The sequence shown here is derived from an EMBL/GenBank/DDBJ whole genome shotgun (WGS) entry which is preliminary data.</text>
</comment>
<dbReference type="Gene3D" id="3.10.105.10">
    <property type="entry name" value="Dipeptide-binding Protein, Domain 3"/>
    <property type="match status" value="1"/>
</dbReference>
<feature type="transmembrane region" description="Helical" evidence="4">
    <location>
        <begin position="12"/>
        <end position="30"/>
    </location>
</feature>
<dbReference type="PANTHER" id="PTHR30290">
    <property type="entry name" value="PERIPLASMIC BINDING COMPONENT OF ABC TRANSPORTER"/>
    <property type="match status" value="1"/>
</dbReference>
<name>A0ABW1ZAP4_9BACT</name>
<protein>
    <submittedName>
        <fullName evidence="6">ABC transporter substrate-binding protein</fullName>
    </submittedName>
</protein>
<evidence type="ECO:0000256" key="3">
    <source>
        <dbReference type="ARBA" id="ARBA00022729"/>
    </source>
</evidence>
<keyword evidence="4" id="KW-0472">Membrane</keyword>
<dbReference type="EMBL" id="JBHSWI010000001">
    <property type="protein sequence ID" value="MFC6646472.1"/>
    <property type="molecule type" value="Genomic_DNA"/>
</dbReference>
<evidence type="ECO:0000313" key="7">
    <source>
        <dbReference type="Proteomes" id="UP001596391"/>
    </source>
</evidence>
<keyword evidence="7" id="KW-1185">Reference proteome</keyword>
<reference evidence="7" key="1">
    <citation type="journal article" date="2019" name="Int. J. Syst. Evol. Microbiol.">
        <title>The Global Catalogue of Microorganisms (GCM) 10K type strain sequencing project: providing services to taxonomists for standard genome sequencing and annotation.</title>
        <authorList>
            <consortium name="The Broad Institute Genomics Platform"/>
            <consortium name="The Broad Institute Genome Sequencing Center for Infectious Disease"/>
            <person name="Wu L."/>
            <person name="Ma J."/>
        </authorList>
    </citation>
    <scope>NUCLEOTIDE SEQUENCE [LARGE SCALE GENOMIC DNA]</scope>
    <source>
        <strain evidence="7">CGMCC 1.16026</strain>
    </source>
</reference>
<sequence length="399" mass="44087">MSYIEQRRKRRILVVITMLIVVALLAWVNAEHHRHASKQGKRSAHAGDPGTIVIAQANDADTLDPSDVGSADTLNVARMLFGTLYDVSPEGNLQPFLAESYTYSEDGRAIHFKLRSGLACEDGSPLTASDVAYSFQRAANPSNHFTGNASGFLIPSIEYTGVTVEGPLDVTVHTSKYNPIAIGLISELSIMCRVPYEHMSLREASTHPSATGPYKLAEWVHDDRIVLERNPEFKLRTPRYDRVIWRVIPEGSTRTAELLAGDIDLTTGVPPDQIDAVRNSETAKIETVTSTRRIYVGFNMRKKFQDTDGGRAIQDVRVRQALQYAIDVPTVCEALLRTPCQRAATLVVPRNDTSGVPAFPFDPDKAEKLLDAAGYPRGKDGVRFHLRLQARVRSMAMAT</sequence>
<dbReference type="Gene3D" id="3.40.190.10">
    <property type="entry name" value="Periplasmic binding protein-like II"/>
    <property type="match status" value="1"/>
</dbReference>
<comment type="similarity">
    <text evidence="1">Belongs to the bacterial solute-binding protein 5 family.</text>
</comment>
<dbReference type="RefSeq" id="WP_390235462.1">
    <property type="nucleotide sequence ID" value="NZ_JBHSWI010000001.1"/>
</dbReference>
<dbReference type="InterPro" id="IPR039424">
    <property type="entry name" value="SBP_5"/>
</dbReference>
<gene>
    <name evidence="6" type="ORF">ACFQBQ_12925</name>
</gene>
<proteinExistence type="inferred from homology"/>
<organism evidence="6 7">
    <name type="scientific">Granulicella cerasi</name>
    <dbReference type="NCBI Taxonomy" id="741063"/>
    <lineage>
        <taxon>Bacteria</taxon>
        <taxon>Pseudomonadati</taxon>
        <taxon>Acidobacteriota</taxon>
        <taxon>Terriglobia</taxon>
        <taxon>Terriglobales</taxon>
        <taxon>Acidobacteriaceae</taxon>
        <taxon>Granulicella</taxon>
    </lineage>
</organism>
<keyword evidence="3" id="KW-0732">Signal</keyword>
<feature type="domain" description="Solute-binding protein family 5" evidence="5">
    <location>
        <begin position="93"/>
        <end position="384"/>
    </location>
</feature>
<dbReference type="PANTHER" id="PTHR30290:SF9">
    <property type="entry name" value="OLIGOPEPTIDE-BINDING PROTEIN APPA"/>
    <property type="match status" value="1"/>
</dbReference>
<dbReference type="CDD" id="cd00995">
    <property type="entry name" value="PBP2_NikA_DppA_OppA_like"/>
    <property type="match status" value="1"/>
</dbReference>
<evidence type="ECO:0000256" key="4">
    <source>
        <dbReference type="SAM" id="Phobius"/>
    </source>
</evidence>
<evidence type="ECO:0000313" key="6">
    <source>
        <dbReference type="EMBL" id="MFC6646472.1"/>
    </source>
</evidence>
<accession>A0ABW1ZAP4</accession>
<dbReference type="Pfam" id="PF00496">
    <property type="entry name" value="SBP_bac_5"/>
    <property type="match status" value="1"/>
</dbReference>